<sequence>MKTWVFDGLRLAVDVAIDAGAQIAELTGGSAEAVARREFSGGIVTGAATITGAAELAGLFPPGALAVGTWLVQGSTARRRRCSKTVSPWPKASWHEGTGRDAVGPWAGNGRSSS</sequence>
<organism evidence="2 3">
    <name type="scientific">Rhodovulum kholense</name>
    <dbReference type="NCBI Taxonomy" id="453584"/>
    <lineage>
        <taxon>Bacteria</taxon>
        <taxon>Pseudomonadati</taxon>
        <taxon>Pseudomonadota</taxon>
        <taxon>Alphaproteobacteria</taxon>
        <taxon>Rhodobacterales</taxon>
        <taxon>Paracoccaceae</taxon>
        <taxon>Rhodovulum</taxon>
    </lineage>
</organism>
<dbReference type="EMBL" id="QAYC01000014">
    <property type="protein sequence ID" value="PTW45291.1"/>
    <property type="molecule type" value="Genomic_DNA"/>
</dbReference>
<comment type="caution">
    <text evidence="2">The sequence shown here is derived from an EMBL/GenBank/DDBJ whole genome shotgun (WGS) entry which is preliminary data.</text>
</comment>
<dbReference type="RefSeq" id="WP_146176300.1">
    <property type="nucleotide sequence ID" value="NZ_QAYC01000014.1"/>
</dbReference>
<dbReference type="Proteomes" id="UP000244037">
    <property type="component" value="Unassembled WGS sequence"/>
</dbReference>
<feature type="region of interest" description="Disordered" evidence="1">
    <location>
        <begin position="82"/>
        <end position="114"/>
    </location>
</feature>
<accession>A0A8E3APF3</accession>
<gene>
    <name evidence="2" type="ORF">C8N38_114105</name>
</gene>
<dbReference type="AlphaFoldDB" id="A0A8E3APF3"/>
<reference evidence="2 3" key="1">
    <citation type="submission" date="2018-04" db="EMBL/GenBank/DDBJ databases">
        <title>Genomic Encyclopedia of Archaeal and Bacterial Type Strains, Phase II (KMG-II): from individual species to whole genera.</title>
        <authorList>
            <person name="Goeker M."/>
        </authorList>
    </citation>
    <scope>NUCLEOTIDE SEQUENCE [LARGE SCALE GENOMIC DNA]</scope>
    <source>
        <strain evidence="2 3">DSM 19783</strain>
    </source>
</reference>
<evidence type="ECO:0000313" key="3">
    <source>
        <dbReference type="Proteomes" id="UP000244037"/>
    </source>
</evidence>
<evidence type="ECO:0000256" key="1">
    <source>
        <dbReference type="SAM" id="MobiDB-lite"/>
    </source>
</evidence>
<keyword evidence="3" id="KW-1185">Reference proteome</keyword>
<protein>
    <submittedName>
        <fullName evidence="2">Uncharacterized protein</fullName>
    </submittedName>
</protein>
<proteinExistence type="predicted"/>
<evidence type="ECO:0000313" key="2">
    <source>
        <dbReference type="EMBL" id="PTW45291.1"/>
    </source>
</evidence>
<name>A0A8E3APF3_9RHOB</name>